<protein>
    <submittedName>
        <fullName evidence="1">Noncanonical pyrimidine nucleotidase, YjjG family</fullName>
    </submittedName>
</protein>
<dbReference type="SFLD" id="SFLDG01129">
    <property type="entry name" value="C1.5:_HAD__Beta-PGM__Phosphata"/>
    <property type="match status" value="1"/>
</dbReference>
<reference evidence="1 2" key="1">
    <citation type="submission" date="2017-10" db="EMBL/GenBank/DDBJ databases">
        <title>Nyctiphanis sp. nov., isolated from the stomach of the euphausiid Nyctiphanes simplex (Hansen, 1911) in the Gulf of California.</title>
        <authorList>
            <person name="Gomez-Gil B."/>
            <person name="Aguilar-Mendez M."/>
            <person name="Lopez-Cortes A."/>
            <person name="Gomez-Gutierrez J."/>
            <person name="Roque A."/>
            <person name="Lang E."/>
            <person name="Gonzalez-Castillo A."/>
        </authorList>
    </citation>
    <scope>NUCLEOTIDE SEQUENCE [LARGE SCALE GENOMIC DNA]</scope>
    <source>
        <strain evidence="1 2">CAIM 600</strain>
    </source>
</reference>
<dbReference type="OrthoDB" id="148966at2"/>
<dbReference type="NCBIfam" id="TIGR02254">
    <property type="entry name" value="YjjG_YfnB"/>
    <property type="match status" value="1"/>
</dbReference>
<evidence type="ECO:0000313" key="2">
    <source>
        <dbReference type="Proteomes" id="UP000290287"/>
    </source>
</evidence>
<comment type="caution">
    <text evidence="1">The sequence shown here is derived from an EMBL/GenBank/DDBJ whole genome shotgun (WGS) entry which is preliminary data.</text>
</comment>
<sequence>MRYDWILFDADETLFSFDDFQGLKIMFAEYGVDFTRDDHVEYKNRNKPLWVQYQNGEITAQELKVTRYQHWADKLKVDPSELNNAFLNAMADVCQPLKHVDTVVPLLAEKAKLGIVTNGFTELQQIRLERTGMKPFFQHVFISEEIGVAKPDPKIFEHALEVMGKPDRAKVLMVGDNPHSDVLGGMNAGIDTCWLNLNGECLPDGIKPTFTVSSWNELQDRLLG</sequence>
<name>A0A4V1LSA8_9GAMM</name>
<dbReference type="NCBIfam" id="NF006976">
    <property type="entry name" value="PRK09449.1"/>
    <property type="match status" value="1"/>
</dbReference>
<dbReference type="InterPro" id="IPR006439">
    <property type="entry name" value="HAD-SF_hydro_IA"/>
</dbReference>
<evidence type="ECO:0000313" key="1">
    <source>
        <dbReference type="EMBL" id="RXJ71048.1"/>
    </source>
</evidence>
<proteinExistence type="predicted"/>
<dbReference type="AlphaFoldDB" id="A0A4V1LSA8"/>
<dbReference type="InterPro" id="IPR011951">
    <property type="entry name" value="HAD-SF_hydro_IA_YjjG/PynA"/>
</dbReference>
<dbReference type="GO" id="GO:0008253">
    <property type="term" value="F:5'-nucleotidase activity"/>
    <property type="evidence" value="ECO:0007669"/>
    <property type="project" value="InterPro"/>
</dbReference>
<dbReference type="NCBIfam" id="TIGR01549">
    <property type="entry name" value="HAD-SF-IA-v1"/>
    <property type="match status" value="1"/>
</dbReference>
<dbReference type="InterPro" id="IPR036412">
    <property type="entry name" value="HAD-like_sf"/>
</dbReference>
<dbReference type="Gene3D" id="3.40.50.1000">
    <property type="entry name" value="HAD superfamily/HAD-like"/>
    <property type="match status" value="1"/>
</dbReference>
<dbReference type="PRINTS" id="PR00413">
    <property type="entry name" value="HADHALOGNASE"/>
</dbReference>
<dbReference type="PANTHER" id="PTHR47478">
    <property type="match status" value="1"/>
</dbReference>
<dbReference type="Gene3D" id="1.10.150.240">
    <property type="entry name" value="Putative phosphatase, domain 2"/>
    <property type="match status" value="1"/>
</dbReference>
<gene>
    <name evidence="1" type="ORF">CS022_21840</name>
</gene>
<dbReference type="EMBL" id="PEIB01000041">
    <property type="protein sequence ID" value="RXJ71048.1"/>
    <property type="molecule type" value="Genomic_DNA"/>
</dbReference>
<dbReference type="Pfam" id="PF00702">
    <property type="entry name" value="Hydrolase"/>
    <property type="match status" value="1"/>
</dbReference>
<dbReference type="PANTHER" id="PTHR47478:SF1">
    <property type="entry name" value="PYRIMIDINE 5'-NUCLEOTIDASE YJJG"/>
    <property type="match status" value="1"/>
</dbReference>
<dbReference type="SFLD" id="SFLDS00003">
    <property type="entry name" value="Haloacid_Dehalogenase"/>
    <property type="match status" value="1"/>
</dbReference>
<keyword evidence="2" id="KW-1185">Reference proteome</keyword>
<accession>A0A4V1LSA8</accession>
<dbReference type="InterPro" id="IPR023214">
    <property type="entry name" value="HAD_sf"/>
</dbReference>
<dbReference type="InterPro" id="IPR052550">
    <property type="entry name" value="Pyrimidine_5'-ntase_YjjG"/>
</dbReference>
<dbReference type="CDD" id="cd04305">
    <property type="entry name" value="HAD_Neu5Ac-Pase_like"/>
    <property type="match status" value="1"/>
</dbReference>
<organism evidence="1 2">
    <name type="scientific">Veronia nyctiphanis</name>
    <dbReference type="NCBI Taxonomy" id="1278244"/>
    <lineage>
        <taxon>Bacteria</taxon>
        <taxon>Pseudomonadati</taxon>
        <taxon>Pseudomonadota</taxon>
        <taxon>Gammaproteobacteria</taxon>
        <taxon>Vibrionales</taxon>
        <taxon>Vibrionaceae</taxon>
        <taxon>Veronia</taxon>
    </lineage>
</organism>
<dbReference type="InterPro" id="IPR023198">
    <property type="entry name" value="PGP-like_dom2"/>
</dbReference>
<dbReference type="SUPFAM" id="SSF56784">
    <property type="entry name" value="HAD-like"/>
    <property type="match status" value="1"/>
</dbReference>
<dbReference type="RefSeq" id="WP_129124016.1">
    <property type="nucleotide sequence ID" value="NZ_PEIB01000041.1"/>
</dbReference>
<dbReference type="Proteomes" id="UP000290287">
    <property type="component" value="Unassembled WGS sequence"/>
</dbReference>